<dbReference type="EMBL" id="JACETU010000011">
    <property type="protein sequence ID" value="KAF7416344.1"/>
    <property type="molecule type" value="Genomic_DNA"/>
</dbReference>
<organism evidence="1 2">
    <name type="scientific">Pleurotus ostreatus</name>
    <name type="common">Oyster mushroom</name>
    <name type="synonym">White-rot fungus</name>
    <dbReference type="NCBI Taxonomy" id="5322"/>
    <lineage>
        <taxon>Eukaryota</taxon>
        <taxon>Fungi</taxon>
        <taxon>Dikarya</taxon>
        <taxon>Basidiomycota</taxon>
        <taxon>Agaricomycotina</taxon>
        <taxon>Agaricomycetes</taxon>
        <taxon>Agaricomycetidae</taxon>
        <taxon>Agaricales</taxon>
        <taxon>Pleurotineae</taxon>
        <taxon>Pleurotaceae</taxon>
        <taxon>Pleurotus</taxon>
    </lineage>
</organism>
<reference evidence="1" key="1">
    <citation type="submission" date="2019-07" db="EMBL/GenBank/DDBJ databases">
        <authorList>
            <person name="Palmer J.M."/>
        </authorList>
    </citation>
    <scope>NUCLEOTIDE SEQUENCE</scope>
    <source>
        <strain evidence="1">PC9</strain>
    </source>
</reference>
<keyword evidence="2" id="KW-1185">Reference proteome</keyword>
<dbReference type="AlphaFoldDB" id="A0A8H6ZJA9"/>
<dbReference type="VEuPathDB" id="FungiDB:PC9H_002609"/>
<protein>
    <submittedName>
        <fullName evidence="1">Uncharacterized protein</fullName>
    </submittedName>
</protein>
<proteinExistence type="predicted"/>
<evidence type="ECO:0000313" key="2">
    <source>
        <dbReference type="Proteomes" id="UP000623687"/>
    </source>
</evidence>
<dbReference type="Proteomes" id="UP000623687">
    <property type="component" value="Unassembled WGS sequence"/>
</dbReference>
<comment type="caution">
    <text evidence="1">The sequence shown here is derived from an EMBL/GenBank/DDBJ whole genome shotgun (WGS) entry which is preliminary data.</text>
</comment>
<accession>A0A8H6ZJA9</accession>
<gene>
    <name evidence="1" type="ORF">PC9H_002609</name>
</gene>
<dbReference type="RefSeq" id="XP_036625891.1">
    <property type="nucleotide sequence ID" value="XM_036772245.1"/>
</dbReference>
<dbReference type="GeneID" id="59372450"/>
<name>A0A8H6ZJA9_PLEOS</name>
<evidence type="ECO:0000313" key="1">
    <source>
        <dbReference type="EMBL" id="KAF7416344.1"/>
    </source>
</evidence>
<sequence>MKDVLEAMHQAFVKMTCLECCIIDAGNKLHPKSMEPPAMSLLLTISLVVERNLRFLVLQGTVHHLSAWVTSARMERLEELVVIVLAFPAHFGSGSEHSEDQRFIASRLAPFINSVSPSLLNLQLSFSYELDLSDFLRALIDIPHLCHLLLQASLYPTFQSNPNALCEFLAEKVPPRCRVHLVGIFQSDPMDHPRGFEDTASSAHSRLPVNTLYRSQEMDIDIIATLTKHLGDRLESIHLYQYSLSIPQFEALATMKTNIYEEIYSNGDGLYDDYGRSTFLVRAIAPRHSGGGWPLRNIRFCELQPQAEFIIHAKDISVVPMTREAAPYSTIILPGCNLSTLLTKVKLGIE</sequence>